<protein>
    <submittedName>
        <fullName evidence="6">Arylsulfatase</fullName>
    </submittedName>
</protein>
<organism evidence="6 7">
    <name type="scientific">Prauserella cavernicola</name>
    <dbReference type="NCBI Taxonomy" id="2800127"/>
    <lineage>
        <taxon>Bacteria</taxon>
        <taxon>Bacillati</taxon>
        <taxon>Actinomycetota</taxon>
        <taxon>Actinomycetes</taxon>
        <taxon>Pseudonocardiales</taxon>
        <taxon>Pseudonocardiaceae</taxon>
        <taxon>Prauserella</taxon>
    </lineage>
</organism>
<feature type="domain" description="Sulfatase N-terminal" evidence="5">
    <location>
        <begin position="16"/>
        <end position="424"/>
    </location>
</feature>
<dbReference type="InterPro" id="IPR050738">
    <property type="entry name" value="Sulfatase"/>
</dbReference>
<dbReference type="InterPro" id="IPR000917">
    <property type="entry name" value="Sulfatase_N"/>
</dbReference>
<dbReference type="Gene3D" id="3.40.720.10">
    <property type="entry name" value="Alkaline Phosphatase, subunit A"/>
    <property type="match status" value="1"/>
</dbReference>
<name>A0A934QYZ7_9PSEU</name>
<dbReference type="PROSITE" id="PS00523">
    <property type="entry name" value="SULFATASE_1"/>
    <property type="match status" value="1"/>
</dbReference>
<keyword evidence="7" id="KW-1185">Reference proteome</keyword>
<evidence type="ECO:0000256" key="2">
    <source>
        <dbReference type="ARBA" id="ARBA00022723"/>
    </source>
</evidence>
<comment type="caution">
    <text evidence="6">The sequence shown here is derived from an EMBL/GenBank/DDBJ whole genome shotgun (WGS) entry which is preliminary data.</text>
</comment>
<dbReference type="InterPro" id="IPR024607">
    <property type="entry name" value="Sulfatase_CS"/>
</dbReference>
<evidence type="ECO:0000256" key="3">
    <source>
        <dbReference type="ARBA" id="ARBA00022801"/>
    </source>
</evidence>
<evidence type="ECO:0000259" key="5">
    <source>
        <dbReference type="Pfam" id="PF00884"/>
    </source>
</evidence>
<keyword evidence="3" id="KW-0378">Hydrolase</keyword>
<dbReference type="Proteomes" id="UP000635245">
    <property type="component" value="Unassembled WGS sequence"/>
</dbReference>
<accession>A0A934QYZ7</accession>
<dbReference type="GO" id="GO:0046872">
    <property type="term" value="F:metal ion binding"/>
    <property type="evidence" value="ECO:0007669"/>
    <property type="project" value="UniProtKB-KW"/>
</dbReference>
<dbReference type="AlphaFoldDB" id="A0A934QYZ7"/>
<dbReference type="CDD" id="cd16025">
    <property type="entry name" value="PAS_like"/>
    <property type="match status" value="1"/>
</dbReference>
<evidence type="ECO:0000256" key="4">
    <source>
        <dbReference type="ARBA" id="ARBA00022837"/>
    </source>
</evidence>
<keyword evidence="2" id="KW-0479">Metal-binding</keyword>
<evidence type="ECO:0000256" key="1">
    <source>
        <dbReference type="ARBA" id="ARBA00008779"/>
    </source>
</evidence>
<dbReference type="Pfam" id="PF00884">
    <property type="entry name" value="Sulfatase"/>
    <property type="match status" value="1"/>
</dbReference>
<dbReference type="Gene3D" id="3.30.1120.10">
    <property type="match status" value="1"/>
</dbReference>
<dbReference type="PANTHER" id="PTHR42693">
    <property type="entry name" value="ARYLSULFATASE FAMILY MEMBER"/>
    <property type="match status" value="1"/>
</dbReference>
<evidence type="ECO:0000313" key="7">
    <source>
        <dbReference type="Proteomes" id="UP000635245"/>
    </source>
</evidence>
<dbReference type="PANTHER" id="PTHR42693:SF43">
    <property type="entry name" value="BLL2667 PROTEIN"/>
    <property type="match status" value="1"/>
</dbReference>
<dbReference type="SUPFAM" id="SSF53649">
    <property type="entry name" value="Alkaline phosphatase-like"/>
    <property type="match status" value="1"/>
</dbReference>
<proteinExistence type="inferred from homology"/>
<dbReference type="EMBL" id="JAENJH010000014">
    <property type="protein sequence ID" value="MBK1789136.1"/>
    <property type="molecule type" value="Genomic_DNA"/>
</dbReference>
<sequence length="741" mass="80819">MTHANGCGSSAGARRPNVVLVLLDDMGFGASSAFGGPCRMPCAETLASNGLAYNQFHSTALCSPTRQALLTGRNHHAVNMGTITDRAVSVPGYSSVRPDGATPLAQLMRRGGYRTAAFGKWHQTPDWETNPLTGPFDRWPTGEGFDEFYGFCAADTDQFQPTLIHGTRPVDPPARPDYHLSEDLVDRAVEWMSPERDDPAFVYLSFGATHAPHQVPDSWLHRYRGEFDDGWDVARERTFERQKAAGVIPASAQLTPRPADIPAWSSLSPDERRLSARFMEVYAAFAEHTDAQVGRLVEHLRTTGQLENTLIFYILGDNGAAFAGGVDGAVNENAALNGERPTPAEMLPRIDTLGTRYAYNDYPVGWAHAMNTPFQWTKMVASHLGGTRQGLVVHWPRGIEAAGQLRTQWHHVVDVAPTLAEILDLPAGDQEFDGFSMARTLERDGDDDHPPQYFEMHGNRAVWSDGWWACAKHATPWKARLGSGGNFDADVWELYAPGDWSQCDDVAGQHPEKLAELRELFDDQAKRNNVYPLDDRHLERFLPELAGRPDDLLSAGSVQLPATAWGLGEGAAPNVKNRSFRLTVEIEGGGTPESTGDGVLVAQGGRFGGWVLYVEDGFVTYCHNYLGLDRTFVRSASRLSGARQLVELDVGYSGEGYGGPADVAIRIDGSTSAEGHLARTVPFLYSLSDGMDVGGDHGTPVVDTYRRPYGEFSGTILSVRFDLGDGHAPPPAAVEAVEAVE</sequence>
<comment type="similarity">
    <text evidence="1">Belongs to the sulfatase family.</text>
</comment>
<dbReference type="RefSeq" id="WP_200325782.1">
    <property type="nucleotide sequence ID" value="NZ_JAENJH010000014.1"/>
</dbReference>
<evidence type="ECO:0000313" key="6">
    <source>
        <dbReference type="EMBL" id="MBK1789136.1"/>
    </source>
</evidence>
<dbReference type="InterPro" id="IPR017850">
    <property type="entry name" value="Alkaline_phosphatase_core_sf"/>
</dbReference>
<dbReference type="GO" id="GO:0016787">
    <property type="term" value="F:hydrolase activity"/>
    <property type="evidence" value="ECO:0007669"/>
    <property type="project" value="UniProtKB-KW"/>
</dbReference>
<gene>
    <name evidence="6" type="ORF">JHE00_32800</name>
</gene>
<reference evidence="6" key="1">
    <citation type="submission" date="2020-12" db="EMBL/GenBank/DDBJ databases">
        <title>Prauserella sp. ASG 168, a novel actinomycete isolated from cave rock.</title>
        <authorList>
            <person name="Suriyachadkun C."/>
        </authorList>
    </citation>
    <scope>NUCLEOTIDE SEQUENCE</scope>
    <source>
        <strain evidence="6">ASG 168</strain>
    </source>
</reference>
<keyword evidence="4" id="KW-0106">Calcium</keyword>